<evidence type="ECO:0008006" key="3">
    <source>
        <dbReference type="Google" id="ProtNLM"/>
    </source>
</evidence>
<protein>
    <recommendedName>
        <fullName evidence="3">Helix-turn-helix protein</fullName>
    </recommendedName>
</protein>
<organism evidence="1 2">
    <name type="scientific">Kerstersia gyiorum</name>
    <dbReference type="NCBI Taxonomy" id="206506"/>
    <lineage>
        <taxon>Bacteria</taxon>
        <taxon>Pseudomonadati</taxon>
        <taxon>Pseudomonadota</taxon>
        <taxon>Betaproteobacteria</taxon>
        <taxon>Burkholderiales</taxon>
        <taxon>Alcaligenaceae</taxon>
        <taxon>Kerstersia</taxon>
    </lineage>
</organism>
<gene>
    <name evidence="1" type="ORF">AAV32_10090</name>
</gene>
<sequence>MSQQADLLHAETTWFHIFHSMIQTGDISRMGPYAVTVYLVIKAHTNFQSGRAFPAVTTIMAESGISRSQVLRELQTLQRFGYITKTRVGRRNEYRLREKVCIRDEQGKLSAVATWDYLPSTVQAATADLKSALSSGNYAKSRLVHIEKLQVNVTHASGNAVVVNAQEFACLPEEMRKLLMSLRQKMQGADDPEVIHMPTRYVSG</sequence>
<evidence type="ECO:0000313" key="2">
    <source>
        <dbReference type="Proteomes" id="UP000078084"/>
    </source>
</evidence>
<dbReference type="STRING" id="206506.AAV32_10090"/>
<accession>A0A171KRM6</accession>
<name>A0A171KRM6_9BURK</name>
<evidence type="ECO:0000313" key="1">
    <source>
        <dbReference type="EMBL" id="KKO71543.1"/>
    </source>
</evidence>
<dbReference type="EMBL" id="LBNE01000006">
    <property type="protein sequence ID" value="KKO71543.1"/>
    <property type="molecule type" value="Genomic_DNA"/>
</dbReference>
<dbReference type="SUPFAM" id="SSF46785">
    <property type="entry name" value="Winged helix' DNA-binding domain"/>
    <property type="match status" value="1"/>
</dbReference>
<dbReference type="Proteomes" id="UP000078084">
    <property type="component" value="Unassembled WGS sequence"/>
</dbReference>
<keyword evidence="2" id="KW-1185">Reference proteome</keyword>
<dbReference type="Pfam" id="PF13730">
    <property type="entry name" value="HTH_36"/>
    <property type="match status" value="1"/>
</dbReference>
<dbReference type="RefSeq" id="WP_068371151.1">
    <property type="nucleotide sequence ID" value="NZ_LBNE01000006.1"/>
</dbReference>
<proteinExistence type="predicted"/>
<reference evidence="1 2" key="1">
    <citation type="submission" date="2015-04" db="EMBL/GenBank/DDBJ databases">
        <title>Genome sequence of Kerstersia gyiorum CG1.</title>
        <authorList>
            <person name="Greninger A.L."/>
            <person name="Kozyreva V."/>
            <person name="Chaturvedi V."/>
        </authorList>
    </citation>
    <scope>NUCLEOTIDE SEQUENCE [LARGE SCALE GENOMIC DNA]</scope>
    <source>
        <strain evidence="1 2">CG1</strain>
    </source>
</reference>
<dbReference type="Gene3D" id="1.10.10.10">
    <property type="entry name" value="Winged helix-like DNA-binding domain superfamily/Winged helix DNA-binding domain"/>
    <property type="match status" value="1"/>
</dbReference>
<dbReference type="PATRIC" id="fig|206506.3.peg.2159"/>
<dbReference type="InterPro" id="IPR036390">
    <property type="entry name" value="WH_DNA-bd_sf"/>
</dbReference>
<comment type="caution">
    <text evidence="1">The sequence shown here is derived from an EMBL/GenBank/DDBJ whole genome shotgun (WGS) entry which is preliminary data.</text>
</comment>
<dbReference type="AlphaFoldDB" id="A0A171KRM6"/>
<dbReference type="InterPro" id="IPR036388">
    <property type="entry name" value="WH-like_DNA-bd_sf"/>
</dbReference>